<dbReference type="Proteomes" id="UP000257109">
    <property type="component" value="Unassembled WGS sequence"/>
</dbReference>
<evidence type="ECO:0000313" key="3">
    <source>
        <dbReference type="Proteomes" id="UP000257109"/>
    </source>
</evidence>
<dbReference type="SUPFAM" id="SSF53098">
    <property type="entry name" value="Ribonuclease H-like"/>
    <property type="match status" value="1"/>
</dbReference>
<proteinExistence type="predicted"/>
<dbReference type="PANTHER" id="PTHR37984">
    <property type="entry name" value="PROTEIN CBG26694"/>
    <property type="match status" value="1"/>
</dbReference>
<dbReference type="PROSITE" id="PS50994">
    <property type="entry name" value="INTEGRASE"/>
    <property type="match status" value="1"/>
</dbReference>
<dbReference type="InterPro" id="IPR012337">
    <property type="entry name" value="RNaseH-like_sf"/>
</dbReference>
<gene>
    <name evidence="2" type="primary">gag-pol</name>
    <name evidence="2" type="ORF">CR513_05714</name>
</gene>
<keyword evidence="3" id="KW-1185">Reference proteome</keyword>
<organism evidence="2 3">
    <name type="scientific">Mucuna pruriens</name>
    <name type="common">Velvet bean</name>
    <name type="synonym">Dolichos pruriens</name>
    <dbReference type="NCBI Taxonomy" id="157652"/>
    <lineage>
        <taxon>Eukaryota</taxon>
        <taxon>Viridiplantae</taxon>
        <taxon>Streptophyta</taxon>
        <taxon>Embryophyta</taxon>
        <taxon>Tracheophyta</taxon>
        <taxon>Spermatophyta</taxon>
        <taxon>Magnoliopsida</taxon>
        <taxon>eudicotyledons</taxon>
        <taxon>Gunneridae</taxon>
        <taxon>Pentapetalae</taxon>
        <taxon>rosids</taxon>
        <taxon>fabids</taxon>
        <taxon>Fabales</taxon>
        <taxon>Fabaceae</taxon>
        <taxon>Papilionoideae</taxon>
        <taxon>50 kb inversion clade</taxon>
        <taxon>NPAAA clade</taxon>
        <taxon>indigoferoid/millettioid clade</taxon>
        <taxon>Phaseoleae</taxon>
        <taxon>Mucuna</taxon>
    </lineage>
</organism>
<feature type="domain" description="Integrase catalytic" evidence="1">
    <location>
        <begin position="125"/>
        <end position="268"/>
    </location>
</feature>
<feature type="non-terminal residue" evidence="2">
    <location>
        <position position="1"/>
    </location>
</feature>
<evidence type="ECO:0000313" key="2">
    <source>
        <dbReference type="EMBL" id="RDY09854.1"/>
    </source>
</evidence>
<comment type="caution">
    <text evidence="2">The sequence shown here is derived from an EMBL/GenBank/DDBJ whole genome shotgun (WGS) entry which is preliminary data.</text>
</comment>
<sequence length="268" mass="30719">MPIKDEFLDEQLLHITTPTPWFANICNFVAASQFPPEASRLYRERLQNDAKHYIWDDAYLWRLSNDQVIRSFVMRYLEAATMVPPGRPGRFSIAGSIGPPFLEMPINLSPPARNVNKLEWPLVEGMKCPNNPYYSAKSLMFEVSTSWGHSRSPMDYMSRWVEATATKTNGAKVVVDFLKSNIFYRFGVPNVLISDQGSHLCNRAMPSLFHKYGVVHRTVIAYHPQTNDQAEVFNTEIKKTLKKMTNPSRKDWSQLLEDACHNLNCDTA</sequence>
<dbReference type="Gene3D" id="3.30.420.10">
    <property type="entry name" value="Ribonuclease H-like superfamily/Ribonuclease H"/>
    <property type="match status" value="1"/>
</dbReference>
<name>A0A371I4F9_MUCPR</name>
<dbReference type="InterPro" id="IPR036397">
    <property type="entry name" value="RNaseH_sf"/>
</dbReference>
<dbReference type="InterPro" id="IPR050951">
    <property type="entry name" value="Retrovirus_Pol_polyprotein"/>
</dbReference>
<dbReference type="EMBL" id="QJKJ01000957">
    <property type="protein sequence ID" value="RDY09854.1"/>
    <property type="molecule type" value="Genomic_DNA"/>
</dbReference>
<dbReference type="Pfam" id="PF00665">
    <property type="entry name" value="rve"/>
    <property type="match status" value="1"/>
</dbReference>
<dbReference type="GO" id="GO:0015074">
    <property type="term" value="P:DNA integration"/>
    <property type="evidence" value="ECO:0007669"/>
    <property type="project" value="InterPro"/>
</dbReference>
<dbReference type="GO" id="GO:0003676">
    <property type="term" value="F:nucleic acid binding"/>
    <property type="evidence" value="ECO:0007669"/>
    <property type="project" value="InterPro"/>
</dbReference>
<protein>
    <submittedName>
        <fullName evidence="2">Gag-pol</fullName>
    </submittedName>
</protein>
<dbReference type="AlphaFoldDB" id="A0A371I4F9"/>
<evidence type="ECO:0000259" key="1">
    <source>
        <dbReference type="PROSITE" id="PS50994"/>
    </source>
</evidence>
<dbReference type="OrthoDB" id="1432876at2759"/>
<dbReference type="InterPro" id="IPR001584">
    <property type="entry name" value="Integrase_cat-core"/>
</dbReference>
<reference evidence="2" key="1">
    <citation type="submission" date="2018-05" db="EMBL/GenBank/DDBJ databases">
        <title>Draft genome of Mucuna pruriens seed.</title>
        <authorList>
            <person name="Nnadi N.E."/>
            <person name="Vos R."/>
            <person name="Hasami M.H."/>
            <person name="Devisetty U.K."/>
            <person name="Aguiy J.C."/>
        </authorList>
    </citation>
    <scope>NUCLEOTIDE SEQUENCE [LARGE SCALE GENOMIC DNA]</scope>
    <source>
        <strain evidence="2">JCA_2017</strain>
    </source>
</reference>
<dbReference type="PANTHER" id="PTHR37984:SF5">
    <property type="entry name" value="PROTEIN NYNRIN-LIKE"/>
    <property type="match status" value="1"/>
</dbReference>
<accession>A0A371I4F9</accession>